<protein>
    <submittedName>
        <fullName evidence="2">ATP-binding protein</fullName>
    </submittedName>
</protein>
<dbReference type="Proteomes" id="UP001200145">
    <property type="component" value="Unassembled WGS sequence"/>
</dbReference>
<dbReference type="InterPro" id="IPR003959">
    <property type="entry name" value="ATPase_AAA_core"/>
</dbReference>
<dbReference type="CDD" id="cd19481">
    <property type="entry name" value="RecA-like_protease"/>
    <property type="match status" value="1"/>
</dbReference>
<dbReference type="SUPFAM" id="SSF52540">
    <property type="entry name" value="P-loop containing nucleoside triphosphate hydrolases"/>
    <property type="match status" value="1"/>
</dbReference>
<dbReference type="EMBL" id="JAKEVY010000003">
    <property type="protein sequence ID" value="MCF1715234.1"/>
    <property type="molecule type" value="Genomic_DNA"/>
</dbReference>
<organism evidence="2 3">
    <name type="scientific">Flavihumibacter fluminis</name>
    <dbReference type="NCBI Taxonomy" id="2909236"/>
    <lineage>
        <taxon>Bacteria</taxon>
        <taxon>Pseudomonadati</taxon>
        <taxon>Bacteroidota</taxon>
        <taxon>Chitinophagia</taxon>
        <taxon>Chitinophagales</taxon>
        <taxon>Chitinophagaceae</taxon>
        <taxon>Flavihumibacter</taxon>
    </lineage>
</organism>
<keyword evidence="2" id="KW-0547">Nucleotide-binding</keyword>
<proteinExistence type="predicted"/>
<keyword evidence="3" id="KW-1185">Reference proteome</keyword>
<reference evidence="2 3" key="1">
    <citation type="submission" date="2022-01" db="EMBL/GenBank/DDBJ databases">
        <title>Flavihumibacter sp. nov., isolated from sediment of a river.</title>
        <authorList>
            <person name="Liu H."/>
        </authorList>
    </citation>
    <scope>NUCLEOTIDE SEQUENCE [LARGE SCALE GENOMIC DNA]</scope>
    <source>
        <strain evidence="2 3">RY-1</strain>
    </source>
</reference>
<dbReference type="Gene3D" id="3.40.50.300">
    <property type="entry name" value="P-loop containing nucleotide triphosphate hydrolases"/>
    <property type="match status" value="1"/>
</dbReference>
<dbReference type="PANTHER" id="PTHR23074">
    <property type="entry name" value="AAA DOMAIN-CONTAINING"/>
    <property type="match status" value="1"/>
</dbReference>
<dbReference type="Pfam" id="PF00004">
    <property type="entry name" value="AAA"/>
    <property type="match status" value="1"/>
</dbReference>
<accession>A0ABS9BJ56</accession>
<sequence length="559" mass="63441">MHSSTSLLQKAQLICELSDGHSLPQALQELKEEPALKAMIEFFGCTTPEEAVLLAWAFGRGIQVSEFILQDIIDDFGKDLHQVDLLLHSLQALCQMNLLEADVDPTDNSFLLAKFKLPTQVLLAALHQNAGLLLPVKLARFQSYLQFAFQLIGLVKADKLNAANFHKSLLQAENHNTHLPAIQQLRQLIPDFQQRLILLVLLEHSVQQDHKWIDLTDVLKYCAPNSLEAYEVLCRFRMGQWQLFREGFIQPYSPEIADEQHVKLTAYAFQVLLPEIPVPAAFQSSLLRVILPDAITPEALFFEPAQQEQLGLIGSVFQQDQLASLQAALKSNGLQPGISILLHGQPGTGKTASVLQWAQRSGRTVLQVEISQIRSKWLGDSEKNMRRVFSDYDRACREYTQLPVLLFNEADALFGRRLQVERSVDQVQNNLQNILLQAMEDFKGILVATTNLPKQLDPAFDRRFLYKLYFDKPTQAARLQIWKAAFPAVNHKTLVELDQQYALTGGQIRNIQRKFTIQQVVGNKQPDADSLHQWAAEELYRERSDRPTVIGFQAYRQCS</sequence>
<dbReference type="GO" id="GO:0005524">
    <property type="term" value="F:ATP binding"/>
    <property type="evidence" value="ECO:0007669"/>
    <property type="project" value="UniProtKB-KW"/>
</dbReference>
<dbReference type="PANTHER" id="PTHR23074:SF83">
    <property type="entry name" value="VACUOLAR PROTEIN SORTING-ASSOCIATED PROTEIN 4A"/>
    <property type="match status" value="1"/>
</dbReference>
<dbReference type="InterPro" id="IPR003593">
    <property type="entry name" value="AAA+_ATPase"/>
</dbReference>
<feature type="domain" description="AAA+ ATPase" evidence="1">
    <location>
        <begin position="336"/>
        <end position="470"/>
    </location>
</feature>
<dbReference type="RefSeq" id="WP_234866190.1">
    <property type="nucleotide sequence ID" value="NZ_JAKEVY010000003.1"/>
</dbReference>
<dbReference type="InterPro" id="IPR027417">
    <property type="entry name" value="P-loop_NTPase"/>
</dbReference>
<gene>
    <name evidence="2" type="ORF">L0U88_11410</name>
</gene>
<comment type="caution">
    <text evidence="2">The sequence shown here is derived from an EMBL/GenBank/DDBJ whole genome shotgun (WGS) entry which is preliminary data.</text>
</comment>
<evidence type="ECO:0000313" key="2">
    <source>
        <dbReference type="EMBL" id="MCF1715234.1"/>
    </source>
</evidence>
<evidence type="ECO:0000313" key="3">
    <source>
        <dbReference type="Proteomes" id="UP001200145"/>
    </source>
</evidence>
<evidence type="ECO:0000259" key="1">
    <source>
        <dbReference type="SMART" id="SM00382"/>
    </source>
</evidence>
<dbReference type="InterPro" id="IPR050304">
    <property type="entry name" value="MT-severing_AAA_ATPase"/>
</dbReference>
<name>A0ABS9BJ56_9BACT</name>
<dbReference type="SMART" id="SM00382">
    <property type="entry name" value="AAA"/>
    <property type="match status" value="1"/>
</dbReference>
<keyword evidence="2" id="KW-0067">ATP-binding</keyword>